<dbReference type="STRING" id="1703779.AMJ83_07280"/>
<evidence type="ECO:0000256" key="1">
    <source>
        <dbReference type="ARBA" id="ARBA00006243"/>
    </source>
</evidence>
<dbReference type="AlphaFoldDB" id="A0A0S8FRL8"/>
<dbReference type="Pfam" id="PF02769">
    <property type="entry name" value="AIRS_C"/>
    <property type="match status" value="1"/>
</dbReference>
<proteinExistence type="inferred from homology"/>
<evidence type="ECO:0000313" key="5">
    <source>
        <dbReference type="Proteomes" id="UP000051373"/>
    </source>
</evidence>
<dbReference type="PATRIC" id="fig|1703779.3.peg.2205"/>
<name>A0A0S8FRL8_UNCW3</name>
<comment type="caution">
    <text evidence="4">The sequence shown here is derived from an EMBL/GenBank/DDBJ whole genome shotgun (WGS) entry which is preliminary data.</text>
</comment>
<dbReference type="SUPFAM" id="SSF56042">
    <property type="entry name" value="PurM C-terminal domain-like"/>
    <property type="match status" value="1"/>
</dbReference>
<evidence type="ECO:0000313" key="4">
    <source>
        <dbReference type="EMBL" id="KPK63366.1"/>
    </source>
</evidence>
<sequence length="317" mass="34103">MSKLIKDVLLKYFDSKILQRLEDAAELSKPKDKLAFTTDSYVVDPIFFPGGDIGKLAICGTINDLAMKGAIPKYLSFALIIEEGLAFSDLEKILKSAAHAARTAGVSVVCGDTKVVEKGKADKIFITTSGVGVIKRDLGKEKIRAGDRVMISGTIGDHGIAIMNERLKLGLEFNVKSDVAALHSLARKILEAGSGVHFMRDPTRGGVVSVLNEAVDGTGFGIMIDECALPIKKQVRGASEILGLDPLYIANEGKLIAIVDRKDATSILKKTKSHPFGRNAAIIGEVFREPKGVWLRTKIGGTHPLLQLEAEGLPRIC</sequence>
<dbReference type="SUPFAM" id="SSF55326">
    <property type="entry name" value="PurM N-terminal domain-like"/>
    <property type="match status" value="1"/>
</dbReference>
<dbReference type="InterPro" id="IPR011854">
    <property type="entry name" value="HypE"/>
</dbReference>
<dbReference type="Proteomes" id="UP000051373">
    <property type="component" value="Unassembled WGS sequence"/>
</dbReference>
<dbReference type="InterPro" id="IPR036676">
    <property type="entry name" value="PurM-like_C_sf"/>
</dbReference>
<dbReference type="GO" id="GO:0051604">
    <property type="term" value="P:protein maturation"/>
    <property type="evidence" value="ECO:0007669"/>
    <property type="project" value="TreeGrafter"/>
</dbReference>
<dbReference type="CDD" id="cd02197">
    <property type="entry name" value="HypE"/>
    <property type="match status" value="1"/>
</dbReference>
<dbReference type="InterPro" id="IPR016188">
    <property type="entry name" value="PurM-like_N"/>
</dbReference>
<comment type="similarity">
    <text evidence="1">Belongs to the HypE family.</text>
</comment>
<dbReference type="InterPro" id="IPR010918">
    <property type="entry name" value="PurM-like_C_dom"/>
</dbReference>
<dbReference type="PANTHER" id="PTHR30303">
    <property type="entry name" value="HYDROGENASE ISOENZYMES FORMATION PROTEIN HYPE"/>
    <property type="match status" value="1"/>
</dbReference>
<feature type="domain" description="PurM-like C-terminal" evidence="3">
    <location>
        <begin position="144"/>
        <end position="291"/>
    </location>
</feature>
<evidence type="ECO:0008006" key="6">
    <source>
        <dbReference type="Google" id="ProtNLM"/>
    </source>
</evidence>
<organism evidence="4 5">
    <name type="scientific">candidate division WOR_3 bacterium SM23_42</name>
    <dbReference type="NCBI Taxonomy" id="1703779"/>
    <lineage>
        <taxon>Bacteria</taxon>
        <taxon>Bacteria division WOR-3</taxon>
    </lineage>
</organism>
<evidence type="ECO:0000259" key="3">
    <source>
        <dbReference type="Pfam" id="PF02769"/>
    </source>
</evidence>
<accession>A0A0S8FRL8</accession>
<reference evidence="4 5" key="1">
    <citation type="journal article" date="2015" name="Microbiome">
        <title>Genomic resolution of linkages in carbon, nitrogen, and sulfur cycling among widespread estuary sediment bacteria.</title>
        <authorList>
            <person name="Baker B.J."/>
            <person name="Lazar C.S."/>
            <person name="Teske A.P."/>
            <person name="Dick G.J."/>
        </authorList>
    </citation>
    <scope>NUCLEOTIDE SEQUENCE [LARGE SCALE GENOMIC DNA]</scope>
    <source>
        <strain evidence="4">SM23_42</strain>
    </source>
</reference>
<dbReference type="NCBIfam" id="TIGR02124">
    <property type="entry name" value="hypE"/>
    <property type="match status" value="1"/>
</dbReference>
<feature type="domain" description="PurM-like N-terminal" evidence="2">
    <location>
        <begin position="22"/>
        <end position="134"/>
    </location>
</feature>
<protein>
    <recommendedName>
        <fullName evidence="6">Hydrogenase expression/formation protein HypE</fullName>
    </recommendedName>
</protein>
<dbReference type="Gene3D" id="3.90.650.10">
    <property type="entry name" value="PurM-like C-terminal domain"/>
    <property type="match status" value="1"/>
</dbReference>
<dbReference type="InterPro" id="IPR036921">
    <property type="entry name" value="PurM-like_N_sf"/>
</dbReference>
<dbReference type="EMBL" id="LJUJ01000014">
    <property type="protein sequence ID" value="KPK63366.1"/>
    <property type="molecule type" value="Genomic_DNA"/>
</dbReference>
<evidence type="ECO:0000259" key="2">
    <source>
        <dbReference type="Pfam" id="PF00586"/>
    </source>
</evidence>
<dbReference type="Gene3D" id="3.30.1330.10">
    <property type="entry name" value="PurM-like, N-terminal domain"/>
    <property type="match status" value="1"/>
</dbReference>
<dbReference type="Pfam" id="PF00586">
    <property type="entry name" value="AIRS"/>
    <property type="match status" value="1"/>
</dbReference>
<dbReference type="PANTHER" id="PTHR30303:SF0">
    <property type="entry name" value="CARBAMOYL DEHYDRATASE HYPE"/>
    <property type="match status" value="1"/>
</dbReference>
<gene>
    <name evidence="4" type="ORF">AMJ83_07280</name>
</gene>
<dbReference type="PIRSF" id="PIRSF005644">
    <property type="entry name" value="Hdrgns_mtr_HypE"/>
    <property type="match status" value="1"/>
</dbReference>